<evidence type="ECO:0000313" key="2">
    <source>
        <dbReference type="EMBL" id="CAL0309409.1"/>
    </source>
</evidence>
<feature type="transmembrane region" description="Helical" evidence="1">
    <location>
        <begin position="35"/>
        <end position="55"/>
    </location>
</feature>
<name>A0AAV1WJ94_LUPLU</name>
<evidence type="ECO:0000256" key="1">
    <source>
        <dbReference type="SAM" id="Phobius"/>
    </source>
</evidence>
<dbReference type="AlphaFoldDB" id="A0AAV1WJ94"/>
<gene>
    <name evidence="2" type="ORF">LLUT_LOCUS10469</name>
</gene>
<proteinExistence type="predicted"/>
<comment type="caution">
    <text evidence="2">The sequence shown here is derived from an EMBL/GenBank/DDBJ whole genome shotgun (WGS) entry which is preliminary data.</text>
</comment>
<dbReference type="Proteomes" id="UP001497480">
    <property type="component" value="Unassembled WGS sequence"/>
</dbReference>
<accession>A0AAV1WJ94</accession>
<protein>
    <submittedName>
        <fullName evidence="2">Uncharacterized protein</fullName>
    </submittedName>
</protein>
<evidence type="ECO:0000313" key="3">
    <source>
        <dbReference type="Proteomes" id="UP001497480"/>
    </source>
</evidence>
<keyword evidence="3" id="KW-1185">Reference proteome</keyword>
<keyword evidence="1" id="KW-0472">Membrane</keyword>
<keyword evidence="1" id="KW-0812">Transmembrane</keyword>
<organism evidence="2 3">
    <name type="scientific">Lupinus luteus</name>
    <name type="common">European yellow lupine</name>
    <dbReference type="NCBI Taxonomy" id="3873"/>
    <lineage>
        <taxon>Eukaryota</taxon>
        <taxon>Viridiplantae</taxon>
        <taxon>Streptophyta</taxon>
        <taxon>Embryophyta</taxon>
        <taxon>Tracheophyta</taxon>
        <taxon>Spermatophyta</taxon>
        <taxon>Magnoliopsida</taxon>
        <taxon>eudicotyledons</taxon>
        <taxon>Gunneridae</taxon>
        <taxon>Pentapetalae</taxon>
        <taxon>rosids</taxon>
        <taxon>fabids</taxon>
        <taxon>Fabales</taxon>
        <taxon>Fabaceae</taxon>
        <taxon>Papilionoideae</taxon>
        <taxon>50 kb inversion clade</taxon>
        <taxon>genistoids sensu lato</taxon>
        <taxon>core genistoids</taxon>
        <taxon>Genisteae</taxon>
        <taxon>Lupinus</taxon>
    </lineage>
</organism>
<dbReference type="EMBL" id="CAXHTB010000007">
    <property type="protein sequence ID" value="CAL0309409.1"/>
    <property type="molecule type" value="Genomic_DNA"/>
</dbReference>
<keyword evidence="1" id="KW-1133">Transmembrane helix</keyword>
<sequence length="84" mass="9630">MVTGNQECLTYLQSLAQKFSNRGKLIKFALADKSITIMMMVEFVSHGIIVIFFNLSQDDEIQVLNLLLLNSFLPKRQKLRTKPV</sequence>
<reference evidence="2 3" key="1">
    <citation type="submission" date="2024-03" db="EMBL/GenBank/DDBJ databases">
        <authorList>
            <person name="Martinez-Hernandez J."/>
        </authorList>
    </citation>
    <scope>NUCLEOTIDE SEQUENCE [LARGE SCALE GENOMIC DNA]</scope>
</reference>